<keyword evidence="3" id="KW-1185">Reference proteome</keyword>
<name>A0AAD6FIJ2_9TELE</name>
<gene>
    <name evidence="2" type="ORF">JOQ06_000850</name>
</gene>
<organism evidence="2 3">
    <name type="scientific">Pogonophryne albipinna</name>
    <dbReference type="NCBI Taxonomy" id="1090488"/>
    <lineage>
        <taxon>Eukaryota</taxon>
        <taxon>Metazoa</taxon>
        <taxon>Chordata</taxon>
        <taxon>Craniata</taxon>
        <taxon>Vertebrata</taxon>
        <taxon>Euteleostomi</taxon>
        <taxon>Actinopterygii</taxon>
        <taxon>Neopterygii</taxon>
        <taxon>Teleostei</taxon>
        <taxon>Neoteleostei</taxon>
        <taxon>Acanthomorphata</taxon>
        <taxon>Eupercaria</taxon>
        <taxon>Perciformes</taxon>
        <taxon>Notothenioidei</taxon>
        <taxon>Pogonophryne</taxon>
    </lineage>
</organism>
<evidence type="ECO:0000256" key="1">
    <source>
        <dbReference type="SAM" id="MobiDB-lite"/>
    </source>
</evidence>
<evidence type="ECO:0000313" key="3">
    <source>
        <dbReference type="Proteomes" id="UP001219934"/>
    </source>
</evidence>
<feature type="region of interest" description="Disordered" evidence="1">
    <location>
        <begin position="38"/>
        <end position="64"/>
    </location>
</feature>
<protein>
    <submittedName>
        <fullName evidence="2">Uncharacterized protein</fullName>
    </submittedName>
</protein>
<accession>A0AAD6FIJ2</accession>
<proteinExistence type="predicted"/>
<evidence type="ECO:0000313" key="2">
    <source>
        <dbReference type="EMBL" id="KAJ4936248.1"/>
    </source>
</evidence>
<comment type="caution">
    <text evidence="2">The sequence shown here is derived from an EMBL/GenBank/DDBJ whole genome shotgun (WGS) entry which is preliminary data.</text>
</comment>
<feature type="non-terminal residue" evidence="2">
    <location>
        <position position="1"/>
    </location>
</feature>
<feature type="compositionally biased region" description="Basic and acidic residues" evidence="1">
    <location>
        <begin position="52"/>
        <end position="64"/>
    </location>
</feature>
<dbReference type="EMBL" id="JAPTMU010000010">
    <property type="protein sequence ID" value="KAJ4936248.1"/>
    <property type="molecule type" value="Genomic_DNA"/>
</dbReference>
<reference evidence="2" key="1">
    <citation type="submission" date="2022-11" db="EMBL/GenBank/DDBJ databases">
        <title>Chromosome-level genome of Pogonophryne albipinna.</title>
        <authorList>
            <person name="Jo E."/>
        </authorList>
    </citation>
    <scope>NUCLEOTIDE SEQUENCE</scope>
    <source>
        <strain evidence="2">SGF0006</strain>
        <tissue evidence="2">Muscle</tissue>
    </source>
</reference>
<dbReference type="Proteomes" id="UP001219934">
    <property type="component" value="Unassembled WGS sequence"/>
</dbReference>
<sequence length="64" mass="6898">MRAPLPQVSSSSPESQLGLSEEAHILAFVWDASKLPIDSERPLKNPSNKPESSVDHLSESEPGS</sequence>
<dbReference type="AlphaFoldDB" id="A0AAD6FIJ2"/>